<protein>
    <recommendedName>
        <fullName evidence="3">Squalene cyclase C-terminal domain-containing protein</fullName>
    </recommendedName>
</protein>
<dbReference type="GO" id="GO:0000287">
    <property type="term" value="F:magnesium ion binding"/>
    <property type="evidence" value="ECO:0007669"/>
    <property type="project" value="TreeGrafter"/>
</dbReference>
<dbReference type="Gene3D" id="1.50.10.20">
    <property type="match status" value="1"/>
</dbReference>
<dbReference type="GO" id="GO:0010333">
    <property type="term" value="F:terpene synthase activity"/>
    <property type="evidence" value="ECO:0007669"/>
    <property type="project" value="InterPro"/>
</dbReference>
<dbReference type="Proteomes" id="UP000194020">
    <property type="component" value="Unassembled WGS sequence"/>
</dbReference>
<name>A0A1X3RYW0_9GAMM</name>
<evidence type="ECO:0000313" key="2">
    <source>
        <dbReference type="Proteomes" id="UP000194020"/>
    </source>
</evidence>
<proteinExistence type="predicted"/>
<accession>A0A1X3RYW0</accession>
<gene>
    <name evidence="1" type="ORF">AU511_04840</name>
</gene>
<comment type="caution">
    <text evidence="1">The sequence shown here is derived from an EMBL/GenBank/DDBJ whole genome shotgun (WGS) entry which is preliminary data.</text>
</comment>
<dbReference type="RefSeq" id="WP_094108960.1">
    <property type="nucleotide sequence ID" value="NZ_LUTP01000008.1"/>
</dbReference>
<dbReference type="OrthoDB" id="9758578at2"/>
<dbReference type="GO" id="GO:0016102">
    <property type="term" value="P:diterpenoid biosynthetic process"/>
    <property type="evidence" value="ECO:0007669"/>
    <property type="project" value="TreeGrafter"/>
</dbReference>
<evidence type="ECO:0008006" key="3">
    <source>
        <dbReference type="Google" id="ProtNLM"/>
    </source>
</evidence>
<evidence type="ECO:0000313" key="1">
    <source>
        <dbReference type="EMBL" id="OSN07311.1"/>
    </source>
</evidence>
<dbReference type="InterPro" id="IPR050148">
    <property type="entry name" value="Terpene_synthase-like"/>
</dbReference>
<reference evidence="1 2" key="1">
    <citation type="submission" date="2016-02" db="EMBL/GenBank/DDBJ databases">
        <title>Species-wide whole genome sequencing reveals diversity, host range in Lonsdalea quercina.</title>
        <authorList>
            <person name="Li Y."/>
        </authorList>
    </citation>
    <scope>NUCLEOTIDE SEQUENCE [LARGE SCALE GENOMIC DNA]</scope>
    <source>
        <strain evidence="1 2">LMG 26264</strain>
    </source>
</reference>
<dbReference type="PANTHER" id="PTHR31739:SF25">
    <property type="entry name" value="(E,E)-GERANYLLINALOOL SYNTHASE"/>
    <property type="match status" value="1"/>
</dbReference>
<dbReference type="Gene3D" id="1.50.10.160">
    <property type="match status" value="1"/>
</dbReference>
<dbReference type="SUPFAM" id="SSF48239">
    <property type="entry name" value="Terpenoid cyclases/Protein prenyltransferases"/>
    <property type="match status" value="2"/>
</dbReference>
<dbReference type="CDD" id="cd00688">
    <property type="entry name" value="ISOPREN_C2_like"/>
    <property type="match status" value="1"/>
</dbReference>
<sequence>MHVLTENILTELNTLLSDMHDGGYVGPSVYDTAQLLRAHPSPPDRAGAYRWLIEQQHEDGGWGSPDFPLHRQVPTVAAVLALHEAQPQPEGAAAALAAADAYLTQENDPYADGIPDDAPIGVELILPLLCRQATRLLPALAYPRYGALYQAEAARLEKLESLTAVPSGHPLFHSWESWGRTSTEATPDAFGSVGISPSATAVWLGRACAENSAAPQERTAHYLHNASRATGVGIDGVVPNVWPIDVFEPCWSLYSLHLAGLFSAPSLTTVVQTLAASIQMILTPHGVGPAQTFASDADDTAIAAAVLQLSGHSLTFNPLRQFEKGDLFVTFPGERNPSLSTTIHAVHALSLLGTDAPAARAYIEHGKSADGVWKNEKWHASWLYPTSHAVAALAHGMPSWRDDDVLYKILGAQHPSGGWGAGSAPTQEETAYALFALHVMNGRVDADLREKLASAVDRAREWLLARYQPNQLPVTPLWIGKELYCPQRVVRVTELAGLWLALNWNSPHADVCDAQTETQGERM</sequence>
<dbReference type="PANTHER" id="PTHR31739">
    <property type="entry name" value="ENT-COPALYL DIPHOSPHATE SYNTHASE, CHLOROPLASTIC"/>
    <property type="match status" value="1"/>
</dbReference>
<dbReference type="EMBL" id="LUTP01000008">
    <property type="protein sequence ID" value="OSN07311.1"/>
    <property type="molecule type" value="Genomic_DNA"/>
</dbReference>
<organism evidence="1 2">
    <name type="scientific">Lonsdalea iberica</name>
    <dbReference type="NCBI Taxonomy" id="1082703"/>
    <lineage>
        <taxon>Bacteria</taxon>
        <taxon>Pseudomonadati</taxon>
        <taxon>Pseudomonadota</taxon>
        <taxon>Gammaproteobacteria</taxon>
        <taxon>Enterobacterales</taxon>
        <taxon>Pectobacteriaceae</taxon>
        <taxon>Lonsdalea</taxon>
    </lineage>
</organism>
<dbReference type="AlphaFoldDB" id="A0A1X3RYW0"/>
<dbReference type="InterPro" id="IPR008930">
    <property type="entry name" value="Terpenoid_cyclase/PrenylTrfase"/>
</dbReference>